<evidence type="ECO:0000256" key="1">
    <source>
        <dbReference type="SAM" id="Phobius"/>
    </source>
</evidence>
<organism evidence="2 3">
    <name type="scientific">Callosobruchus maculatus</name>
    <name type="common">Southern cowpea weevil</name>
    <name type="synonym">Pulse bruchid</name>
    <dbReference type="NCBI Taxonomy" id="64391"/>
    <lineage>
        <taxon>Eukaryota</taxon>
        <taxon>Metazoa</taxon>
        <taxon>Ecdysozoa</taxon>
        <taxon>Arthropoda</taxon>
        <taxon>Hexapoda</taxon>
        <taxon>Insecta</taxon>
        <taxon>Pterygota</taxon>
        <taxon>Neoptera</taxon>
        <taxon>Endopterygota</taxon>
        <taxon>Coleoptera</taxon>
        <taxon>Polyphaga</taxon>
        <taxon>Cucujiformia</taxon>
        <taxon>Chrysomeloidea</taxon>
        <taxon>Chrysomelidae</taxon>
        <taxon>Bruchinae</taxon>
        <taxon>Bruchini</taxon>
        <taxon>Callosobruchus</taxon>
    </lineage>
</organism>
<keyword evidence="3" id="KW-1185">Reference proteome</keyword>
<feature type="non-terminal residue" evidence="2">
    <location>
        <position position="72"/>
    </location>
</feature>
<sequence length="72" mass="7767">MDMGIIDKGNRASCQKDILDSETSTVYDSIAVVVVAVMAVSCRCPVSVAFFSLLAKNVNNSHISEFICSMSF</sequence>
<gene>
    <name evidence="2" type="ORF">CALMAC_LOCUS5207</name>
</gene>
<evidence type="ECO:0000313" key="2">
    <source>
        <dbReference type="EMBL" id="VEN41363.1"/>
    </source>
</evidence>
<keyword evidence="1" id="KW-0812">Transmembrane</keyword>
<reference evidence="2 3" key="1">
    <citation type="submission" date="2019-01" db="EMBL/GenBank/DDBJ databases">
        <authorList>
            <person name="Sayadi A."/>
        </authorList>
    </citation>
    <scope>NUCLEOTIDE SEQUENCE [LARGE SCALE GENOMIC DNA]</scope>
</reference>
<keyword evidence="1" id="KW-1133">Transmembrane helix</keyword>
<dbReference type="Proteomes" id="UP000410492">
    <property type="component" value="Unassembled WGS sequence"/>
</dbReference>
<dbReference type="EMBL" id="CAACVG010006738">
    <property type="protein sequence ID" value="VEN41363.1"/>
    <property type="molecule type" value="Genomic_DNA"/>
</dbReference>
<proteinExistence type="predicted"/>
<dbReference type="AlphaFoldDB" id="A0A653C1I1"/>
<evidence type="ECO:0000313" key="3">
    <source>
        <dbReference type="Proteomes" id="UP000410492"/>
    </source>
</evidence>
<keyword evidence="1" id="KW-0472">Membrane</keyword>
<accession>A0A653C1I1</accession>
<name>A0A653C1I1_CALMS</name>
<protein>
    <submittedName>
        <fullName evidence="2">Uncharacterized protein</fullName>
    </submittedName>
</protein>
<feature type="transmembrane region" description="Helical" evidence="1">
    <location>
        <begin position="30"/>
        <end position="54"/>
    </location>
</feature>